<name>A0A329MH37_9BACL</name>
<feature type="domain" description="Hydantoinase B/oxoprolinase" evidence="1">
    <location>
        <begin position="10"/>
        <end position="521"/>
    </location>
</feature>
<accession>A0A329MH37</accession>
<dbReference type="EMBL" id="QMFB01000013">
    <property type="protein sequence ID" value="RAV19261.1"/>
    <property type="molecule type" value="Genomic_DNA"/>
</dbReference>
<evidence type="ECO:0000313" key="2">
    <source>
        <dbReference type="EMBL" id="RAV19261.1"/>
    </source>
</evidence>
<dbReference type="GO" id="GO:0006749">
    <property type="term" value="P:glutathione metabolic process"/>
    <property type="evidence" value="ECO:0007669"/>
    <property type="project" value="TreeGrafter"/>
</dbReference>
<gene>
    <name evidence="2" type="ORF">DQG23_22270</name>
</gene>
<dbReference type="PANTHER" id="PTHR11365">
    <property type="entry name" value="5-OXOPROLINASE RELATED"/>
    <property type="match status" value="1"/>
</dbReference>
<dbReference type="GO" id="GO:0005829">
    <property type="term" value="C:cytosol"/>
    <property type="evidence" value="ECO:0007669"/>
    <property type="project" value="TreeGrafter"/>
</dbReference>
<reference evidence="2 3" key="1">
    <citation type="journal article" date="2009" name="Int. J. Syst. Evol. Microbiol.">
        <title>Paenibacillus contaminans sp. nov., isolated from a contaminated laboratory plate.</title>
        <authorList>
            <person name="Chou J.H."/>
            <person name="Lee J.H."/>
            <person name="Lin M.C."/>
            <person name="Chang P.S."/>
            <person name="Arun A.B."/>
            <person name="Young C.C."/>
            <person name="Chen W.M."/>
        </authorList>
    </citation>
    <scope>NUCLEOTIDE SEQUENCE [LARGE SCALE GENOMIC DNA]</scope>
    <source>
        <strain evidence="2 3">CKOBP-6</strain>
    </source>
</reference>
<dbReference type="PANTHER" id="PTHR11365:SF23">
    <property type="entry name" value="HYPOTHETICAL 5-OXOPROLINASE (EUROFUNG)-RELATED"/>
    <property type="match status" value="1"/>
</dbReference>
<dbReference type="InterPro" id="IPR045079">
    <property type="entry name" value="Oxoprolinase-like"/>
</dbReference>
<dbReference type="InterPro" id="IPR003692">
    <property type="entry name" value="Hydantoinase_B"/>
</dbReference>
<dbReference type="OrthoDB" id="102473at2"/>
<keyword evidence="3" id="KW-1185">Reference proteome</keyword>
<dbReference type="RefSeq" id="WP_113033079.1">
    <property type="nucleotide sequence ID" value="NZ_QMFB01000013.1"/>
</dbReference>
<protein>
    <submittedName>
        <fullName evidence="2">Hydantoinase B/oxoprolinase family protein</fullName>
    </submittedName>
</protein>
<dbReference type="Pfam" id="PF02538">
    <property type="entry name" value="Hydantoinase_B"/>
    <property type="match status" value="1"/>
</dbReference>
<organism evidence="2 3">
    <name type="scientific">Paenibacillus contaminans</name>
    <dbReference type="NCBI Taxonomy" id="450362"/>
    <lineage>
        <taxon>Bacteria</taxon>
        <taxon>Bacillati</taxon>
        <taxon>Bacillota</taxon>
        <taxon>Bacilli</taxon>
        <taxon>Bacillales</taxon>
        <taxon>Paenibacillaceae</taxon>
        <taxon>Paenibacillus</taxon>
    </lineage>
</organism>
<dbReference type="Proteomes" id="UP000250369">
    <property type="component" value="Unassembled WGS sequence"/>
</dbReference>
<comment type="caution">
    <text evidence="2">The sequence shown here is derived from an EMBL/GenBank/DDBJ whole genome shotgun (WGS) entry which is preliminary data.</text>
</comment>
<sequence length="551" mass="59408">MPKIEANRIDPITLEILWTRLIAIADETATILKRTSFSPTVRESNDYSCVLFDENGDTVAENTIGIPSFNGVMSRALKSILHIYPKQAWRPGDVVITNDPWIASGHLLDITCVIPIFYRDKLVGFSGSIAHMADMGGSGWASDGREVYEEGINIPPLFLYKEGRPNEDLIRILRGNVRVPDEVLGDIHAQIAAGRAGSALLIELLEENGIADISPISREIQDKAERAMRKAVTAIPDGEYSHEMHTDGYDGEPILLKVKVTVSGDTMVIDFTGSSPQIGHAINVPYNYTHAYTCFPVKCAIDPLTPRNEGSYRPFTVVAPEGCVLNPLFPAPVNGRHLVGHFLSCVVYGALAKAIPDAIIADSGSAPQQYTIFNGSWQGRPYSAVLTICGGMGARPTDDGLSCTSFPSNVSVGSMEITEAVSPLVIWRKELLQDSGGAGKFRGGLGQVIELEIRGDSPVQMSLMFDRVNHPAAGTAGGESGGAAHAAVNGELAGSLKGRNQVRPGDKIRLQYSGGGGFGNPLERHKQLIEKDLLNEFVSKEAAAHVYRYEG</sequence>
<dbReference type="AlphaFoldDB" id="A0A329MH37"/>
<evidence type="ECO:0000259" key="1">
    <source>
        <dbReference type="Pfam" id="PF02538"/>
    </source>
</evidence>
<dbReference type="GO" id="GO:0017168">
    <property type="term" value="F:5-oxoprolinase (ATP-hydrolyzing) activity"/>
    <property type="evidence" value="ECO:0007669"/>
    <property type="project" value="TreeGrafter"/>
</dbReference>
<evidence type="ECO:0000313" key="3">
    <source>
        <dbReference type="Proteomes" id="UP000250369"/>
    </source>
</evidence>
<proteinExistence type="predicted"/>